<evidence type="ECO:0000313" key="2">
    <source>
        <dbReference type="EMBL" id="HJB08782.1"/>
    </source>
</evidence>
<evidence type="ECO:0000256" key="1">
    <source>
        <dbReference type="SAM" id="Phobius"/>
    </source>
</evidence>
<keyword evidence="1" id="KW-1133">Transmembrane helix</keyword>
<name>A0A9D2RNC9_9FIRM</name>
<dbReference type="Gene3D" id="1.10.390.10">
    <property type="entry name" value="Neutral Protease Domain 2"/>
    <property type="match status" value="1"/>
</dbReference>
<feature type="transmembrane region" description="Helical" evidence="1">
    <location>
        <begin position="209"/>
        <end position="228"/>
    </location>
</feature>
<accession>A0A9D2RNC9</accession>
<dbReference type="Proteomes" id="UP000886804">
    <property type="component" value="Unassembled WGS sequence"/>
</dbReference>
<feature type="transmembrane region" description="Helical" evidence="1">
    <location>
        <begin position="249"/>
        <end position="267"/>
    </location>
</feature>
<feature type="transmembrane region" description="Helical" evidence="1">
    <location>
        <begin position="162"/>
        <end position="180"/>
    </location>
</feature>
<organism evidence="2 3">
    <name type="scientific">Candidatus Enterocloster faecavium</name>
    <dbReference type="NCBI Taxonomy" id="2838560"/>
    <lineage>
        <taxon>Bacteria</taxon>
        <taxon>Bacillati</taxon>
        <taxon>Bacillota</taxon>
        <taxon>Clostridia</taxon>
        <taxon>Lachnospirales</taxon>
        <taxon>Lachnospiraceae</taxon>
        <taxon>Enterocloster</taxon>
    </lineage>
</organism>
<dbReference type="SUPFAM" id="SSF55486">
    <property type="entry name" value="Metalloproteases ('zincins'), catalytic domain"/>
    <property type="match status" value="1"/>
</dbReference>
<keyword evidence="1" id="KW-0812">Transmembrane</keyword>
<dbReference type="AlphaFoldDB" id="A0A9D2RNC9"/>
<feature type="transmembrane region" description="Helical" evidence="1">
    <location>
        <begin position="132"/>
        <end position="155"/>
    </location>
</feature>
<comment type="caution">
    <text evidence="2">The sequence shown here is derived from an EMBL/GenBank/DDBJ whole genome shotgun (WGS) entry which is preliminary data.</text>
</comment>
<keyword evidence="1" id="KW-0472">Membrane</keyword>
<feature type="transmembrane region" description="Helical" evidence="1">
    <location>
        <begin position="47"/>
        <end position="72"/>
    </location>
</feature>
<protein>
    <recommendedName>
        <fullName evidence="4">Peptidase M1 membrane alanine aminopeptidase domain-containing protein</fullName>
    </recommendedName>
</protein>
<feature type="transmembrane region" description="Helical" evidence="1">
    <location>
        <begin position="16"/>
        <end position="35"/>
    </location>
</feature>
<evidence type="ECO:0008006" key="4">
    <source>
        <dbReference type="Google" id="ProtNLM"/>
    </source>
</evidence>
<reference evidence="2" key="2">
    <citation type="submission" date="2021-04" db="EMBL/GenBank/DDBJ databases">
        <authorList>
            <person name="Gilroy R."/>
        </authorList>
    </citation>
    <scope>NUCLEOTIDE SEQUENCE</scope>
    <source>
        <strain evidence="2">CHK188-4685</strain>
    </source>
</reference>
<dbReference type="EMBL" id="DWYS01000156">
    <property type="protein sequence ID" value="HJB08782.1"/>
    <property type="molecule type" value="Genomic_DNA"/>
</dbReference>
<proteinExistence type="predicted"/>
<feature type="transmembrane region" description="Helical" evidence="1">
    <location>
        <begin position="93"/>
        <end position="116"/>
    </location>
</feature>
<dbReference type="InterPro" id="IPR027268">
    <property type="entry name" value="Peptidase_M4/M1_CTD_sf"/>
</dbReference>
<gene>
    <name evidence="2" type="ORF">H9716_13125</name>
</gene>
<evidence type="ECO:0000313" key="3">
    <source>
        <dbReference type="Proteomes" id="UP000886804"/>
    </source>
</evidence>
<reference evidence="2" key="1">
    <citation type="journal article" date="2021" name="PeerJ">
        <title>Extensive microbial diversity within the chicken gut microbiome revealed by metagenomics and culture.</title>
        <authorList>
            <person name="Gilroy R."/>
            <person name="Ravi A."/>
            <person name="Getino M."/>
            <person name="Pursley I."/>
            <person name="Horton D.L."/>
            <person name="Alikhan N.F."/>
            <person name="Baker D."/>
            <person name="Gharbi K."/>
            <person name="Hall N."/>
            <person name="Watson M."/>
            <person name="Adriaenssens E.M."/>
            <person name="Foster-Nyarko E."/>
            <person name="Jarju S."/>
            <person name="Secka A."/>
            <person name="Antonio M."/>
            <person name="Oren A."/>
            <person name="Chaudhuri R.R."/>
            <person name="La Ragione R."/>
            <person name="Hildebrand F."/>
            <person name="Pallen M.J."/>
        </authorList>
    </citation>
    <scope>NUCLEOTIDE SEQUENCE</scope>
    <source>
        <strain evidence="2">CHK188-4685</strain>
    </source>
</reference>
<sequence length="730" mass="81103">MRRFVLELSRLLREPLAWLIFFLTLLSPAAGLLWYHPLSADTSLSRYLADPALAGGAAGGILFGILTIYELDRPVQNGMEALMDAAASPRTMALLRLLALMGAALITTAAAAVFWLPLCRFQTGPVFRWQDYMLACLLLMGSAFPLAILAAAAAYQFTWKANLALVLFGAFSGLSLTIWSDNWQLCWLNPCLWALSDAFSNLRAFRSATYMRLTWLTGLFALWLISWLGIRRYGLGFFRSLRLSCRTPFPPLLGLLLLLCAGISYTSQPLVDNSNPDLNAAVFEELPQLQKVSCLGRTVRAFPNTRNGTLYASASYEFENRSGQSQKAAFGINPGYQVFSVLANGVSVPFSVGDEQEYNEAMLEVDLPSDQHIYLVIRYGGFPQESRSLSTMQGSLEISSSYLCLANADLAPRLMNAPSPGSIPASVEIRLPSSMMVVPFSPAQPEILKEHEDGTITWRYEGSGAGGILYAGDYIRRDIEAGGISIQLYYSRRSQPLMEAAEAEKAVRAVVDYCTKHYGPPSFGSDGTLKLIQSRILGGGYAANGASLLDESDLTSLRLTDSQTGGTPGEVMIHELVHQWWGLSCMFDSSEESGLWSAEGLTVYTTYRIVKELYGEDHARTCYIEKWEKETADYELDFYVRKPEYLLMLPEDKQLKITGSLAYIRQYCQMPLKILRAEQLVGGEEAMDRILQTLFKRELNPAYPYLTYEDFLNACGLKQEDLSDENNCSI</sequence>